<proteinExistence type="predicted"/>
<accession>A0ACC2RVM9</accession>
<evidence type="ECO:0000313" key="1">
    <source>
        <dbReference type="EMBL" id="KAJ9054111.1"/>
    </source>
</evidence>
<dbReference type="Proteomes" id="UP001165960">
    <property type="component" value="Unassembled WGS sequence"/>
</dbReference>
<dbReference type="EMBL" id="QTSX02006467">
    <property type="protein sequence ID" value="KAJ9054111.1"/>
    <property type="molecule type" value="Genomic_DNA"/>
</dbReference>
<protein>
    <submittedName>
        <fullName evidence="1">Uncharacterized protein</fullName>
    </submittedName>
</protein>
<comment type="caution">
    <text evidence="1">The sequence shown here is derived from an EMBL/GenBank/DDBJ whole genome shotgun (WGS) entry which is preliminary data.</text>
</comment>
<keyword evidence="2" id="KW-1185">Reference proteome</keyword>
<sequence>MQGWVQVAALVLGTLGIVANVLLMVAWWRTREGRHRLNLQMVGAIAGLDFLTALLVVFKNIMSLVMGNQELLDTAWFCPFFGTPLLVLTCFSIVLISVMSMDRYCLVVHRFGISCLWGWIFTSVIGAIPTLILISNTAINGLKPEPTLSYCRPLGPGLLITFSRYLATCLILFGLIVIAFCYISIYNTCRKITAIHLTMPGRYLVILLLYQFCWGPKFITSLWELFDEPTTIPNSLVTLGMLSIIMLLVVNPFLVFTLQSTLRQEVNTMFCYKKSSPADVF</sequence>
<evidence type="ECO:0000313" key="2">
    <source>
        <dbReference type="Proteomes" id="UP001165960"/>
    </source>
</evidence>
<name>A0ACC2RVM9_9FUNG</name>
<organism evidence="1 2">
    <name type="scientific">Entomophthora muscae</name>
    <dbReference type="NCBI Taxonomy" id="34485"/>
    <lineage>
        <taxon>Eukaryota</taxon>
        <taxon>Fungi</taxon>
        <taxon>Fungi incertae sedis</taxon>
        <taxon>Zoopagomycota</taxon>
        <taxon>Entomophthoromycotina</taxon>
        <taxon>Entomophthoromycetes</taxon>
        <taxon>Entomophthorales</taxon>
        <taxon>Entomophthoraceae</taxon>
        <taxon>Entomophthora</taxon>
    </lineage>
</organism>
<gene>
    <name evidence="1" type="ORF">DSO57_1018088</name>
</gene>
<reference evidence="1" key="1">
    <citation type="submission" date="2022-04" db="EMBL/GenBank/DDBJ databases">
        <title>Genome of the entomopathogenic fungus Entomophthora muscae.</title>
        <authorList>
            <person name="Elya C."/>
            <person name="Lovett B.R."/>
            <person name="Lee E."/>
            <person name="Macias A.M."/>
            <person name="Hajek A.E."/>
            <person name="De Bivort B.L."/>
            <person name="Kasson M.T."/>
            <person name="De Fine Licht H.H."/>
            <person name="Stajich J.E."/>
        </authorList>
    </citation>
    <scope>NUCLEOTIDE SEQUENCE</scope>
    <source>
        <strain evidence="1">Berkeley</strain>
    </source>
</reference>